<dbReference type="RefSeq" id="WP_066229452.1">
    <property type="nucleotide sequence ID" value="NZ_CP066701.1"/>
</dbReference>
<dbReference type="EMBL" id="LQYN01000029">
    <property type="protein sequence ID" value="KYD08601.1"/>
    <property type="molecule type" value="Genomic_DNA"/>
</dbReference>
<protein>
    <submittedName>
        <fullName evidence="3">MaoC family dehydratase N-terminal domain-containing protein</fullName>
    </submittedName>
</protein>
<dbReference type="InterPro" id="IPR029069">
    <property type="entry name" value="HotDog_dom_sf"/>
</dbReference>
<dbReference type="InterPro" id="IPR039569">
    <property type="entry name" value="FAS1-like_DH_region"/>
</dbReference>
<sequence length="142" mass="16379">MDRTGLTFSIESFTVERSKIKEFALAIGDDNPIYYDIEAAKKEGFRDIPIPPTFPTVIEMWGGLDFETIIQELDLNPLMVLHGEQEYEYFSDIYAGDTISCYAKVTSHVEKKRMDLITIESVYKREEEVILISRSNIIERKG</sequence>
<evidence type="ECO:0000259" key="1">
    <source>
        <dbReference type="Pfam" id="PF13452"/>
    </source>
</evidence>
<dbReference type="Proteomes" id="UP000075666">
    <property type="component" value="Unassembled WGS sequence"/>
</dbReference>
<dbReference type="SUPFAM" id="SSF54637">
    <property type="entry name" value="Thioesterase/thiol ester dehydrase-isomerase"/>
    <property type="match status" value="1"/>
</dbReference>
<dbReference type="PIRSF" id="PIRSF018072">
    <property type="entry name" value="UCP018072"/>
    <property type="match status" value="1"/>
</dbReference>
<dbReference type="AlphaFoldDB" id="A0A150L8D8"/>
<gene>
    <name evidence="2" type="ORF">B4102_0681</name>
    <name evidence="3" type="ORF">JGZ69_18660</name>
</gene>
<evidence type="ECO:0000313" key="2">
    <source>
        <dbReference type="EMBL" id="KYD08601.1"/>
    </source>
</evidence>
<evidence type="ECO:0000313" key="4">
    <source>
        <dbReference type="Proteomes" id="UP000075666"/>
    </source>
</evidence>
<evidence type="ECO:0000313" key="5">
    <source>
        <dbReference type="Proteomes" id="UP000595512"/>
    </source>
</evidence>
<evidence type="ECO:0000313" key="3">
    <source>
        <dbReference type="EMBL" id="QQX24757.1"/>
    </source>
</evidence>
<proteinExistence type="predicted"/>
<dbReference type="Pfam" id="PF13452">
    <property type="entry name" value="FAS1_DH_region"/>
    <property type="match status" value="1"/>
</dbReference>
<dbReference type="PATRIC" id="fig|46224.3.peg.2172"/>
<dbReference type="InterPro" id="IPR016709">
    <property type="entry name" value="HadA-like"/>
</dbReference>
<keyword evidence="4" id="KW-1185">Reference proteome</keyword>
<reference evidence="3 5" key="2">
    <citation type="submission" date="2020-12" db="EMBL/GenBank/DDBJ databases">
        <title>Taxonomic evaluation of the Bacillus sporothermodurans group of bacteria based on whole genome sequences.</title>
        <authorList>
            <person name="Fiedler G."/>
            <person name="Herbstmann A.-D."/>
            <person name="Doll E."/>
            <person name="Wenning M."/>
            <person name="Brinks E."/>
            <person name="Kabisch J."/>
            <person name="Breitenwieser F."/>
            <person name="Lappann M."/>
            <person name="Boehnlein C."/>
            <person name="Franz C."/>
        </authorList>
    </citation>
    <scope>NUCLEOTIDE SEQUENCE [LARGE SCALE GENOMIC DNA]</scope>
    <source>
        <strain evidence="3 5">DSM 10599</strain>
    </source>
</reference>
<name>A0A150L8D8_9BACI</name>
<dbReference type="OrthoDB" id="160199at2"/>
<feature type="domain" description="FAS1-like dehydratase" evidence="1">
    <location>
        <begin position="4"/>
        <end position="129"/>
    </location>
</feature>
<accession>A0A150L8D8</accession>
<dbReference type="CDD" id="cd03441">
    <property type="entry name" value="R_hydratase_like"/>
    <property type="match status" value="1"/>
</dbReference>
<dbReference type="KEGG" id="hspo:JGZ69_18660"/>
<dbReference type="Proteomes" id="UP000595512">
    <property type="component" value="Chromosome"/>
</dbReference>
<dbReference type="Gene3D" id="3.10.129.10">
    <property type="entry name" value="Hotdog Thioesterase"/>
    <property type="match status" value="1"/>
</dbReference>
<dbReference type="STRING" id="46224.B4102_0681"/>
<organism evidence="2 4">
    <name type="scientific">Heyndrickxia sporothermodurans</name>
    <dbReference type="NCBI Taxonomy" id="46224"/>
    <lineage>
        <taxon>Bacteria</taxon>
        <taxon>Bacillati</taxon>
        <taxon>Bacillota</taxon>
        <taxon>Bacilli</taxon>
        <taxon>Bacillales</taxon>
        <taxon>Bacillaceae</taxon>
        <taxon>Heyndrickxia</taxon>
    </lineage>
</organism>
<dbReference type="EMBL" id="CP066701">
    <property type="protein sequence ID" value="QQX24757.1"/>
    <property type="molecule type" value="Genomic_DNA"/>
</dbReference>
<reference evidence="2 4" key="1">
    <citation type="submission" date="2016-01" db="EMBL/GenBank/DDBJ databases">
        <title>Genome Sequences of Twelve Sporeforming Bacillus Species Isolated from Foods.</title>
        <authorList>
            <person name="Berendsen E.M."/>
            <person name="Wells-Bennik M.H."/>
            <person name="Krawcyk A.O."/>
            <person name="De Jong A."/>
            <person name="Holsappel S."/>
            <person name="Eijlander R.T."/>
            <person name="Kuipers O.P."/>
        </authorList>
    </citation>
    <scope>NUCLEOTIDE SEQUENCE [LARGE SCALE GENOMIC DNA]</scope>
    <source>
        <strain evidence="2 4">B4102</strain>
    </source>
</reference>